<accession>A0A0D6DUU2</accession>
<protein>
    <recommendedName>
        <fullName evidence="3">Phage envelope protein</fullName>
    </recommendedName>
</protein>
<name>A0A0D6DUU2_9LACT</name>
<evidence type="ECO:0008006" key="3">
    <source>
        <dbReference type="Google" id="ProtNLM"/>
    </source>
</evidence>
<reference evidence="2" key="1">
    <citation type="submission" date="2015-01" db="EMBL/GenBank/DDBJ databases">
        <authorList>
            <person name="Andreevskaya M."/>
        </authorList>
    </citation>
    <scope>NUCLEOTIDE SEQUENCE [LARGE SCALE GENOMIC DNA]</scope>
    <source>
        <strain evidence="2">MKFS47</strain>
    </source>
</reference>
<gene>
    <name evidence="1" type="ORF">LACPI_0348</name>
</gene>
<evidence type="ECO:0000313" key="2">
    <source>
        <dbReference type="Proteomes" id="UP000033166"/>
    </source>
</evidence>
<dbReference type="Proteomes" id="UP000033166">
    <property type="component" value="Chromosome I"/>
</dbReference>
<dbReference type="InterPro" id="IPR036696">
    <property type="entry name" value="YdfO-like_sf"/>
</dbReference>
<dbReference type="RefSeq" id="WP_047914814.1">
    <property type="nucleotide sequence ID" value="NZ_LN774769.1"/>
</dbReference>
<dbReference type="SUPFAM" id="SSF160419">
    <property type="entry name" value="YdfO-like"/>
    <property type="match status" value="1"/>
</dbReference>
<evidence type="ECO:0000313" key="1">
    <source>
        <dbReference type="EMBL" id="CEN27548.1"/>
    </source>
</evidence>
<dbReference type="HOGENOM" id="CLU_1863820_0_0_9"/>
<sequence length="135" mass="15042">MTIEQQLQQAMERSQKIRPAIGGFPYLADCLRQAGFLKNTWYLPSGDSFYFTSHDALVIPGASLIEAPSPCPAFNEPALIKALKLDQAGQTTFPAFLKNIWSAGVVMYTVDFTHRSVTYYGADNTHYQEGYLPIT</sequence>
<dbReference type="AlphaFoldDB" id="A0A0D6DUU2"/>
<dbReference type="EMBL" id="LN774769">
    <property type="protein sequence ID" value="CEN27548.1"/>
    <property type="molecule type" value="Genomic_DNA"/>
</dbReference>
<proteinExistence type="predicted"/>
<dbReference type="KEGG" id="lpk:LACPI_0348"/>
<dbReference type="InterPro" id="IPR009833">
    <property type="entry name" value="DUF1398"/>
</dbReference>
<dbReference type="Pfam" id="PF07166">
    <property type="entry name" value="DUF1398"/>
    <property type="match status" value="1"/>
</dbReference>
<organism evidence="1 2">
    <name type="scientific">Pseudolactococcus piscium MKFS47</name>
    <dbReference type="NCBI Taxonomy" id="297352"/>
    <lineage>
        <taxon>Bacteria</taxon>
        <taxon>Bacillati</taxon>
        <taxon>Bacillota</taxon>
        <taxon>Bacilli</taxon>
        <taxon>Lactobacillales</taxon>
        <taxon>Streptococcaceae</taxon>
        <taxon>Pseudolactococcus</taxon>
    </lineage>
</organism>
<dbReference type="Gene3D" id="3.30.1810.10">
    <property type="entry name" value="YdfO-like"/>
    <property type="match status" value="1"/>
</dbReference>